<dbReference type="FunFam" id="3.40.50.300:FF:000084">
    <property type="entry name" value="Guanylate kinase"/>
    <property type="match status" value="1"/>
</dbReference>
<evidence type="ECO:0000256" key="2">
    <source>
        <dbReference type="ARBA" id="ARBA00005790"/>
    </source>
</evidence>
<dbReference type="CDD" id="cd00071">
    <property type="entry name" value="GMPK"/>
    <property type="match status" value="1"/>
</dbReference>
<evidence type="ECO:0000256" key="3">
    <source>
        <dbReference type="ARBA" id="ARBA00012961"/>
    </source>
</evidence>
<accession>A0A348HII6</accession>
<dbReference type="PROSITE" id="PS00856">
    <property type="entry name" value="GUANYLATE_KINASE_1"/>
    <property type="match status" value="1"/>
</dbReference>
<dbReference type="GO" id="GO:0005524">
    <property type="term" value="F:ATP binding"/>
    <property type="evidence" value="ECO:0007669"/>
    <property type="project" value="UniProtKB-UniRule"/>
</dbReference>
<evidence type="ECO:0000256" key="7">
    <source>
        <dbReference type="ARBA" id="ARBA00022741"/>
    </source>
</evidence>
<dbReference type="SUPFAM" id="SSF52540">
    <property type="entry name" value="P-loop containing nucleoside triphosphate hydrolases"/>
    <property type="match status" value="1"/>
</dbReference>
<sequence length="214" mass="23941">MAHTPSTASLDHGALFIVSAPSGAGKTSLVKALLERVDRIGVSVSHTTRAMRPGEADGVNYHFVDDAAFEAMIARGEFFEHARVFDRYYGTSHRAVSEKRDNGEDVILEIDWQGARQTRAVCPDAISIFILPPSREALESRLQGRGQDDDEIIARRMRDAVSEMSHYDEFDYVVINDDFDEALRDFESIIRAERVRRERIGKAQAALLEALVTS</sequence>
<evidence type="ECO:0000256" key="5">
    <source>
        <dbReference type="ARBA" id="ARBA00022490"/>
    </source>
</evidence>
<feature type="binding site" evidence="11">
    <location>
        <begin position="20"/>
        <end position="27"/>
    </location>
    <ligand>
        <name>ATP</name>
        <dbReference type="ChEBI" id="CHEBI:30616"/>
    </ligand>
</feature>
<evidence type="ECO:0000313" key="13">
    <source>
        <dbReference type="EMBL" id="BBG31438.1"/>
    </source>
</evidence>
<evidence type="ECO:0000256" key="1">
    <source>
        <dbReference type="ARBA" id="ARBA00004496"/>
    </source>
</evidence>
<keyword evidence="6 11" id="KW-0808">Transferase</keyword>
<dbReference type="PANTHER" id="PTHR23117:SF13">
    <property type="entry name" value="GUANYLATE KINASE"/>
    <property type="match status" value="1"/>
</dbReference>
<dbReference type="Gene3D" id="3.40.50.300">
    <property type="entry name" value="P-loop containing nucleotide triphosphate hydrolases"/>
    <property type="match status" value="1"/>
</dbReference>
<comment type="function">
    <text evidence="11">Essential for recycling GMP and indirectly, cGMP.</text>
</comment>
<name>A0A348HII6_9GAMM</name>
<comment type="catalytic activity">
    <reaction evidence="11">
        <text>GMP + ATP = GDP + ADP</text>
        <dbReference type="Rhea" id="RHEA:20780"/>
        <dbReference type="ChEBI" id="CHEBI:30616"/>
        <dbReference type="ChEBI" id="CHEBI:58115"/>
        <dbReference type="ChEBI" id="CHEBI:58189"/>
        <dbReference type="ChEBI" id="CHEBI:456216"/>
        <dbReference type="EC" id="2.7.4.8"/>
    </reaction>
</comment>
<keyword evidence="9 11" id="KW-0067">ATP-binding</keyword>
<dbReference type="SMART" id="SM00072">
    <property type="entry name" value="GuKc"/>
    <property type="match status" value="1"/>
</dbReference>
<proteinExistence type="inferred from homology"/>
<dbReference type="GO" id="GO:0004385">
    <property type="term" value="F:GMP kinase activity"/>
    <property type="evidence" value="ECO:0007669"/>
    <property type="project" value="UniProtKB-UniRule"/>
</dbReference>
<comment type="subcellular location">
    <subcellularLocation>
        <location evidence="1 11">Cytoplasm</location>
    </subcellularLocation>
</comment>
<gene>
    <name evidence="11" type="primary">gmk</name>
    <name evidence="13" type="ORF">ZBT109_2713</name>
</gene>
<dbReference type="PANTHER" id="PTHR23117">
    <property type="entry name" value="GUANYLATE KINASE-RELATED"/>
    <property type="match status" value="1"/>
</dbReference>
<evidence type="ECO:0000256" key="6">
    <source>
        <dbReference type="ARBA" id="ARBA00022679"/>
    </source>
</evidence>
<reference evidence="13 14" key="1">
    <citation type="submission" date="2018-09" db="EMBL/GenBank/DDBJ databases">
        <title>Zymobacter palmae IAM14233 (=T109) whole genome analysis.</title>
        <authorList>
            <person name="Yanase H."/>
        </authorList>
    </citation>
    <scope>NUCLEOTIDE SEQUENCE [LARGE SCALE GENOMIC DNA]</scope>
    <source>
        <strain evidence="13 14">IAM14233</strain>
    </source>
</reference>
<dbReference type="Gene3D" id="3.30.63.10">
    <property type="entry name" value="Guanylate Kinase phosphate binding domain"/>
    <property type="match status" value="1"/>
</dbReference>
<evidence type="ECO:0000256" key="8">
    <source>
        <dbReference type="ARBA" id="ARBA00022777"/>
    </source>
</evidence>
<dbReference type="RefSeq" id="WP_051523616.1">
    <property type="nucleotide sequence ID" value="NZ_AP018933.1"/>
</dbReference>
<dbReference type="KEGG" id="zpl:ZBT109_2713"/>
<protein>
    <recommendedName>
        <fullName evidence="4 11">Guanylate kinase</fullName>
        <ecNumber evidence="3 11">2.7.4.8</ecNumber>
    </recommendedName>
    <alternativeName>
        <fullName evidence="10 11">GMP kinase</fullName>
    </alternativeName>
</protein>
<dbReference type="InterPro" id="IPR008144">
    <property type="entry name" value="Guanylate_kin-like_dom"/>
</dbReference>
<evidence type="ECO:0000259" key="12">
    <source>
        <dbReference type="PROSITE" id="PS50052"/>
    </source>
</evidence>
<dbReference type="InterPro" id="IPR017665">
    <property type="entry name" value="Guanylate_kinase"/>
</dbReference>
<dbReference type="InterPro" id="IPR027417">
    <property type="entry name" value="P-loop_NTPase"/>
</dbReference>
<dbReference type="STRING" id="1123510.GCA_000620025_00064"/>
<keyword evidence="5 11" id="KW-0963">Cytoplasm</keyword>
<dbReference type="HAMAP" id="MF_00328">
    <property type="entry name" value="Guanylate_kinase"/>
    <property type="match status" value="1"/>
</dbReference>
<feature type="domain" description="Guanylate kinase-like" evidence="12">
    <location>
        <begin position="13"/>
        <end position="191"/>
    </location>
</feature>
<evidence type="ECO:0000256" key="11">
    <source>
        <dbReference type="HAMAP-Rule" id="MF_00328"/>
    </source>
</evidence>
<evidence type="ECO:0000256" key="4">
    <source>
        <dbReference type="ARBA" id="ARBA00016296"/>
    </source>
</evidence>
<evidence type="ECO:0000256" key="10">
    <source>
        <dbReference type="ARBA" id="ARBA00030128"/>
    </source>
</evidence>
<dbReference type="NCBIfam" id="TIGR03263">
    <property type="entry name" value="guanyl_kin"/>
    <property type="match status" value="1"/>
</dbReference>
<dbReference type="Proteomes" id="UP000267342">
    <property type="component" value="Chromosome"/>
</dbReference>
<dbReference type="EMBL" id="AP018933">
    <property type="protein sequence ID" value="BBG31438.1"/>
    <property type="molecule type" value="Genomic_DNA"/>
</dbReference>
<dbReference type="Pfam" id="PF00625">
    <property type="entry name" value="Guanylate_kin"/>
    <property type="match status" value="1"/>
</dbReference>
<keyword evidence="8 11" id="KW-0418">Kinase</keyword>
<comment type="similarity">
    <text evidence="2 11">Belongs to the guanylate kinase family.</text>
</comment>
<dbReference type="GO" id="GO:0005829">
    <property type="term" value="C:cytosol"/>
    <property type="evidence" value="ECO:0007669"/>
    <property type="project" value="TreeGrafter"/>
</dbReference>
<dbReference type="FunFam" id="3.30.63.10:FF:000002">
    <property type="entry name" value="Guanylate kinase 1"/>
    <property type="match status" value="1"/>
</dbReference>
<evidence type="ECO:0000313" key="14">
    <source>
        <dbReference type="Proteomes" id="UP000267342"/>
    </source>
</evidence>
<organism evidence="13 14">
    <name type="scientific">Zymobacter palmae</name>
    <dbReference type="NCBI Taxonomy" id="33074"/>
    <lineage>
        <taxon>Bacteria</taxon>
        <taxon>Pseudomonadati</taxon>
        <taxon>Pseudomonadota</taxon>
        <taxon>Gammaproteobacteria</taxon>
        <taxon>Oceanospirillales</taxon>
        <taxon>Halomonadaceae</taxon>
        <taxon>Zymobacter group</taxon>
        <taxon>Zymobacter</taxon>
    </lineage>
</organism>
<keyword evidence="14" id="KW-1185">Reference proteome</keyword>
<dbReference type="PROSITE" id="PS50052">
    <property type="entry name" value="GUANYLATE_KINASE_2"/>
    <property type="match status" value="1"/>
</dbReference>
<evidence type="ECO:0000256" key="9">
    <source>
        <dbReference type="ARBA" id="ARBA00022840"/>
    </source>
</evidence>
<dbReference type="EC" id="2.7.4.8" evidence="3 11"/>
<dbReference type="InterPro" id="IPR008145">
    <property type="entry name" value="GK/Ca_channel_bsu"/>
</dbReference>
<dbReference type="OrthoDB" id="9808150at2"/>
<dbReference type="InterPro" id="IPR020590">
    <property type="entry name" value="Guanylate_kinase_CS"/>
</dbReference>
<dbReference type="AlphaFoldDB" id="A0A348HII6"/>
<keyword evidence="7 11" id="KW-0547">Nucleotide-binding</keyword>